<keyword evidence="5" id="KW-0233">DNA recombination</keyword>
<evidence type="ECO:0000256" key="6">
    <source>
        <dbReference type="SAM" id="MobiDB-lite"/>
    </source>
</evidence>
<keyword evidence="3" id="KW-0815">Transposition</keyword>
<keyword evidence="4" id="KW-0238">DNA-binding</keyword>
<dbReference type="Pfam" id="PF01609">
    <property type="entry name" value="DDE_Tnp_1"/>
    <property type="match status" value="1"/>
</dbReference>
<dbReference type="NCBIfam" id="NF033581">
    <property type="entry name" value="transpos_IS5_4"/>
    <property type="match status" value="1"/>
</dbReference>
<protein>
    <submittedName>
        <fullName evidence="9">Transposase</fullName>
    </submittedName>
</protein>
<evidence type="ECO:0000259" key="7">
    <source>
        <dbReference type="Pfam" id="PF01609"/>
    </source>
</evidence>
<dbReference type="RefSeq" id="WP_007006816.1">
    <property type="nucleotide sequence ID" value="NZ_AJXZ01000001.1"/>
</dbReference>
<organism evidence="9 10">
    <name type="scientific">Nitratireductor aquibiodomus RA22</name>
    <dbReference type="NCBI Taxonomy" id="1189611"/>
    <lineage>
        <taxon>Bacteria</taxon>
        <taxon>Pseudomonadati</taxon>
        <taxon>Pseudomonadota</taxon>
        <taxon>Alphaproteobacteria</taxon>
        <taxon>Hyphomicrobiales</taxon>
        <taxon>Phyllobacteriaceae</taxon>
        <taxon>Nitratireductor</taxon>
    </lineage>
</organism>
<dbReference type="OrthoDB" id="9774608at2"/>
<evidence type="ECO:0000256" key="1">
    <source>
        <dbReference type="ARBA" id="ARBA00003544"/>
    </source>
</evidence>
<feature type="region of interest" description="Disordered" evidence="6">
    <location>
        <begin position="160"/>
        <end position="196"/>
    </location>
</feature>
<feature type="domain" description="Transposase IS4-like" evidence="7">
    <location>
        <begin position="188"/>
        <end position="356"/>
    </location>
</feature>
<dbReference type="AlphaFoldDB" id="I5C8W2"/>
<reference evidence="9 10" key="1">
    <citation type="journal article" date="2012" name="J. Bacteriol.">
        <title>Genome Sequence of Nitratireductor aquibiodomus Strain RA22.</title>
        <authorList>
            <person name="Singh A."/>
            <person name="Jangir P.K."/>
            <person name="Kumari C."/>
            <person name="Sharma R."/>
        </authorList>
    </citation>
    <scope>NUCLEOTIDE SEQUENCE [LARGE SCALE GENOMIC DNA]</scope>
    <source>
        <strain evidence="9 10">RA22</strain>
    </source>
</reference>
<feature type="domain" description="Transposase InsH N-terminal" evidence="8">
    <location>
        <begin position="16"/>
        <end position="114"/>
    </location>
</feature>
<dbReference type="InterPro" id="IPR008490">
    <property type="entry name" value="Transposase_InsH_N"/>
</dbReference>
<dbReference type="EMBL" id="AJXZ01000001">
    <property type="protein sequence ID" value="EIM78264.1"/>
    <property type="molecule type" value="Genomic_DNA"/>
</dbReference>
<proteinExistence type="inferred from homology"/>
<dbReference type="GO" id="GO:0004803">
    <property type="term" value="F:transposase activity"/>
    <property type="evidence" value="ECO:0007669"/>
    <property type="project" value="InterPro"/>
</dbReference>
<comment type="function">
    <text evidence="1">Involved in the transposition of the insertion sequence IS5.</text>
</comment>
<evidence type="ECO:0000313" key="9">
    <source>
        <dbReference type="EMBL" id="EIM78264.1"/>
    </source>
</evidence>
<dbReference type="PANTHER" id="PTHR35604:SF2">
    <property type="entry name" value="TRANSPOSASE INSH FOR INSERTION SEQUENCE ELEMENT IS5A-RELATED"/>
    <property type="match status" value="1"/>
</dbReference>
<dbReference type="PATRIC" id="fig|1189611.3.peg.152"/>
<comment type="similarity">
    <text evidence="2">Belongs to the transposase 11 family.</text>
</comment>
<comment type="caution">
    <text evidence="9">The sequence shown here is derived from an EMBL/GenBank/DDBJ whole genome shotgun (WGS) entry which is preliminary data.</text>
</comment>
<dbReference type="PANTHER" id="PTHR35604">
    <property type="entry name" value="TRANSPOSASE INSH FOR INSERTION SEQUENCE ELEMENT IS5A-RELATED"/>
    <property type="match status" value="1"/>
</dbReference>
<evidence type="ECO:0000256" key="2">
    <source>
        <dbReference type="ARBA" id="ARBA00010075"/>
    </source>
</evidence>
<feature type="compositionally biased region" description="Basic and acidic residues" evidence="6">
    <location>
        <begin position="174"/>
        <end position="187"/>
    </location>
</feature>
<evidence type="ECO:0000256" key="3">
    <source>
        <dbReference type="ARBA" id="ARBA00022578"/>
    </source>
</evidence>
<evidence type="ECO:0000313" key="10">
    <source>
        <dbReference type="Proteomes" id="UP000004622"/>
    </source>
</evidence>
<sequence>MRGRSDQGDALFSFVRLEDRVPADHPLRAVRTLTDEVLASLSGRLEGLYARVGRPSIPPEMLLRATLLQAFFSIRSERMLMEQINYNLLFRWFVGLSMDADVWHPTGFTHNRDRLLEADVARDFLSALMSLPKVKRLMSSEHFSVDGTLIDAWASMKSFRPRDGSGDPPQPGRNGERDFRGEKRSNDTHASTTDPDARLYRKANGRESRLCYMGHALMENRNGLVVDAELTLASGVAEREAALAMLDRRKAKSRRITLAADKAYDVEAFVGSLRARQVTPHIAVNGSVSRTGKIRKTAIDKRTTRHPGYGISLRCRKRIEEVFGWIKAQAGFTKVKVRGRPKVAAVFGFAVAAYNLVRLPKLLAQAAT</sequence>
<gene>
    <name evidence="9" type="ORF">A33O_00745</name>
</gene>
<evidence type="ECO:0000256" key="5">
    <source>
        <dbReference type="ARBA" id="ARBA00023172"/>
    </source>
</evidence>
<dbReference type="InterPro" id="IPR002559">
    <property type="entry name" value="Transposase_11"/>
</dbReference>
<evidence type="ECO:0000259" key="8">
    <source>
        <dbReference type="Pfam" id="PF05598"/>
    </source>
</evidence>
<dbReference type="InterPro" id="IPR047959">
    <property type="entry name" value="Transpos_IS5"/>
</dbReference>
<dbReference type="GO" id="GO:0003677">
    <property type="term" value="F:DNA binding"/>
    <property type="evidence" value="ECO:0007669"/>
    <property type="project" value="UniProtKB-KW"/>
</dbReference>
<accession>I5C8W2</accession>
<dbReference type="Proteomes" id="UP000004622">
    <property type="component" value="Unassembled WGS sequence"/>
</dbReference>
<name>I5C8W2_9HYPH</name>
<dbReference type="Pfam" id="PF05598">
    <property type="entry name" value="DUF772"/>
    <property type="match status" value="1"/>
</dbReference>
<evidence type="ECO:0000256" key="4">
    <source>
        <dbReference type="ARBA" id="ARBA00023125"/>
    </source>
</evidence>
<dbReference type="GO" id="GO:0006313">
    <property type="term" value="P:DNA transposition"/>
    <property type="evidence" value="ECO:0007669"/>
    <property type="project" value="InterPro"/>
</dbReference>